<protein>
    <submittedName>
        <fullName evidence="1">Uncharacterized protein</fullName>
    </submittedName>
</protein>
<dbReference type="KEGG" id="efr:EFREU_v1c01970"/>
<dbReference type="EMBL" id="CP024962">
    <property type="protein sequence ID" value="ATZ16224.1"/>
    <property type="molecule type" value="Genomic_DNA"/>
</dbReference>
<reference evidence="1 2" key="1">
    <citation type="submission" date="2017-11" db="EMBL/GenBank/DDBJ databases">
        <title>Genome sequence of Entomoplasma freundtii BARC 318 (ATCC 51999).</title>
        <authorList>
            <person name="Lo W.-S."/>
            <person name="Gasparich G.E."/>
            <person name="Kuo C.-H."/>
        </authorList>
    </citation>
    <scope>NUCLEOTIDE SEQUENCE [LARGE SCALE GENOMIC DNA]</scope>
    <source>
        <strain evidence="1 2">BARC 318</strain>
    </source>
</reference>
<name>A0A2K8NR10_9MOLU</name>
<proteinExistence type="predicted"/>
<evidence type="ECO:0000313" key="1">
    <source>
        <dbReference type="EMBL" id="ATZ16224.1"/>
    </source>
</evidence>
<dbReference type="RefSeq" id="WP_100609180.1">
    <property type="nucleotide sequence ID" value="NZ_CP024962.1"/>
</dbReference>
<dbReference type="AlphaFoldDB" id="A0A2K8NR10"/>
<organism evidence="1 2">
    <name type="scientific">Entomoplasma freundtii</name>
    <dbReference type="NCBI Taxonomy" id="74700"/>
    <lineage>
        <taxon>Bacteria</taxon>
        <taxon>Bacillati</taxon>
        <taxon>Mycoplasmatota</taxon>
        <taxon>Mollicutes</taxon>
        <taxon>Entomoplasmatales</taxon>
        <taxon>Entomoplasmataceae</taxon>
        <taxon>Entomoplasma</taxon>
    </lineage>
</organism>
<gene>
    <name evidence="1" type="ORF">EFREU_v1c01970</name>
</gene>
<accession>A0A2K8NR10</accession>
<evidence type="ECO:0000313" key="2">
    <source>
        <dbReference type="Proteomes" id="UP000232222"/>
    </source>
</evidence>
<dbReference type="Proteomes" id="UP000232222">
    <property type="component" value="Chromosome"/>
</dbReference>
<keyword evidence="2" id="KW-1185">Reference proteome</keyword>
<sequence length="230" mass="26665">MWKIYLVTPLLSKQFNPQTLIISIVCTIVFIALMATMALLTTGNRHRKIYQESQEIIAKISAIDPLEPIVINQPTALVSEEDTNLNFPDSSQKSISIPIRVFAKTLDQFVLPKTELPQTKINHSLALLEGFVDAKKSREPVAFVDTKMEIFPDFVSFTREADTFVTTFDSLFYCRMWIDIQTKSLIFSFVTYDDQISPKFQFFNYEDLKKFHDFVWKQKTQNITPVMKKQ</sequence>